<evidence type="ECO:0000313" key="1">
    <source>
        <dbReference type="EMBL" id="QDV74821.1"/>
    </source>
</evidence>
<proteinExistence type="predicted"/>
<protein>
    <submittedName>
        <fullName evidence="1">Uncharacterized protein</fullName>
    </submittedName>
</protein>
<keyword evidence="2" id="KW-1185">Reference proteome</keyword>
<name>A0A518KAK4_9BACT</name>
<reference evidence="1 2" key="1">
    <citation type="submission" date="2019-02" db="EMBL/GenBank/DDBJ databases">
        <title>Deep-cultivation of Planctomycetes and their phenomic and genomic characterization uncovers novel biology.</title>
        <authorList>
            <person name="Wiegand S."/>
            <person name="Jogler M."/>
            <person name="Boedeker C."/>
            <person name="Pinto D."/>
            <person name="Vollmers J."/>
            <person name="Rivas-Marin E."/>
            <person name="Kohn T."/>
            <person name="Peeters S.H."/>
            <person name="Heuer A."/>
            <person name="Rast P."/>
            <person name="Oberbeckmann S."/>
            <person name="Bunk B."/>
            <person name="Jeske O."/>
            <person name="Meyerdierks A."/>
            <person name="Storesund J.E."/>
            <person name="Kallscheuer N."/>
            <person name="Luecker S."/>
            <person name="Lage O.M."/>
            <person name="Pohl T."/>
            <person name="Merkel B.J."/>
            <person name="Hornburger P."/>
            <person name="Mueller R.-W."/>
            <person name="Bruemmer F."/>
            <person name="Labrenz M."/>
            <person name="Spormann A.M."/>
            <person name="Op den Camp H."/>
            <person name="Overmann J."/>
            <person name="Amann R."/>
            <person name="Jetten M.S.M."/>
            <person name="Mascher T."/>
            <person name="Medema M.H."/>
            <person name="Devos D.P."/>
            <person name="Kaster A.-K."/>
            <person name="Ovreas L."/>
            <person name="Rohde M."/>
            <person name="Galperin M.Y."/>
            <person name="Jogler C."/>
        </authorList>
    </citation>
    <scope>NUCLEOTIDE SEQUENCE [LARGE SCALE GENOMIC DNA]</scope>
    <source>
        <strain evidence="1 2">Spa11</strain>
    </source>
</reference>
<organism evidence="1 2">
    <name type="scientific">Botrimarina mediterranea</name>
    <dbReference type="NCBI Taxonomy" id="2528022"/>
    <lineage>
        <taxon>Bacteria</taxon>
        <taxon>Pseudomonadati</taxon>
        <taxon>Planctomycetota</taxon>
        <taxon>Planctomycetia</taxon>
        <taxon>Pirellulales</taxon>
        <taxon>Lacipirellulaceae</taxon>
        <taxon>Botrimarina</taxon>
    </lineage>
</organism>
<dbReference type="EMBL" id="CP036349">
    <property type="protein sequence ID" value="QDV74821.1"/>
    <property type="molecule type" value="Genomic_DNA"/>
</dbReference>
<dbReference type="Proteomes" id="UP000316426">
    <property type="component" value="Chromosome"/>
</dbReference>
<accession>A0A518KAK4</accession>
<gene>
    <name evidence="1" type="ORF">Spa11_30300</name>
</gene>
<dbReference type="RefSeq" id="WP_145113557.1">
    <property type="nucleotide sequence ID" value="NZ_CP036349.1"/>
</dbReference>
<sequence length="145" mass="16780">MVVKSPGIYEVGLITWDWHFCNQSGWSFRVGEPWLEVEEYGSPRPMLGYRTVVAKGDYSIHVLATRWKIQRHGVPFVVSTDHETTIARRFAWLAGIQIKQVEIVAPGWVKSASFEHDFSLTIHPVDDEDQEYLANWFDDREGRSN</sequence>
<dbReference type="KEGG" id="bmei:Spa11_30300"/>
<evidence type="ECO:0000313" key="2">
    <source>
        <dbReference type="Proteomes" id="UP000316426"/>
    </source>
</evidence>
<dbReference type="AlphaFoldDB" id="A0A518KAK4"/>